<dbReference type="RefSeq" id="XP_014516102.1">
    <property type="nucleotide sequence ID" value="XM_014660616.2"/>
</dbReference>
<dbReference type="PANTHER" id="PTHR32176">
    <property type="entry name" value="XYLOSE ISOMERASE"/>
    <property type="match status" value="1"/>
</dbReference>
<feature type="domain" description="PNPLA" evidence="7">
    <location>
        <begin position="36"/>
        <end position="228"/>
    </location>
</feature>
<reference evidence="9" key="2">
    <citation type="submission" date="2025-08" db="UniProtKB">
        <authorList>
            <consortium name="RefSeq"/>
        </authorList>
    </citation>
    <scope>IDENTIFICATION</scope>
    <source>
        <tissue evidence="9">Leaf</tissue>
    </source>
</reference>
<dbReference type="InterPro" id="IPR016035">
    <property type="entry name" value="Acyl_Trfase/lysoPLipase"/>
</dbReference>
<evidence type="ECO:0000313" key="9">
    <source>
        <dbReference type="RefSeq" id="XP_014516102.1"/>
    </source>
</evidence>
<evidence type="ECO:0000256" key="3">
    <source>
        <dbReference type="ARBA" id="ARBA00023098"/>
    </source>
</evidence>
<dbReference type="OrthoDB" id="1377244at2759"/>
<dbReference type="InterPro" id="IPR002641">
    <property type="entry name" value="PNPLA_dom"/>
</dbReference>
<dbReference type="GO" id="GO:0047372">
    <property type="term" value="F:monoacylglycerol lipase activity"/>
    <property type="evidence" value="ECO:0007669"/>
    <property type="project" value="TreeGrafter"/>
</dbReference>
<keyword evidence="3 4" id="KW-0443">Lipid metabolism</keyword>
<evidence type="ECO:0000313" key="8">
    <source>
        <dbReference type="Proteomes" id="UP000087766"/>
    </source>
</evidence>
<dbReference type="AlphaFoldDB" id="A0A1S3VD16"/>
<evidence type="ECO:0000256" key="1">
    <source>
        <dbReference type="ARBA" id="ARBA00010240"/>
    </source>
</evidence>
<feature type="short sequence motif" description="DGA/G" evidence="4">
    <location>
        <begin position="215"/>
        <end position="217"/>
    </location>
</feature>
<keyword evidence="6" id="KW-0732">Signal</keyword>
<feature type="signal peptide" evidence="6">
    <location>
        <begin position="1"/>
        <end position="18"/>
    </location>
</feature>
<dbReference type="GO" id="GO:0004620">
    <property type="term" value="F:phospholipase activity"/>
    <property type="evidence" value="ECO:0007669"/>
    <property type="project" value="TreeGrafter"/>
</dbReference>
<keyword evidence="8" id="KW-1185">Reference proteome</keyword>
<organism evidence="8 9">
    <name type="scientific">Vigna radiata var. radiata</name>
    <name type="common">Mung bean</name>
    <name type="synonym">Phaseolus aureus</name>
    <dbReference type="NCBI Taxonomy" id="3916"/>
    <lineage>
        <taxon>Eukaryota</taxon>
        <taxon>Viridiplantae</taxon>
        <taxon>Streptophyta</taxon>
        <taxon>Embryophyta</taxon>
        <taxon>Tracheophyta</taxon>
        <taxon>Spermatophyta</taxon>
        <taxon>Magnoliopsida</taxon>
        <taxon>eudicotyledons</taxon>
        <taxon>Gunneridae</taxon>
        <taxon>Pentapetalae</taxon>
        <taxon>rosids</taxon>
        <taxon>fabids</taxon>
        <taxon>Fabales</taxon>
        <taxon>Fabaceae</taxon>
        <taxon>Papilionoideae</taxon>
        <taxon>50 kb inversion clade</taxon>
        <taxon>NPAAA clade</taxon>
        <taxon>indigoferoid/millettioid clade</taxon>
        <taxon>Phaseoleae</taxon>
        <taxon>Vigna</taxon>
    </lineage>
</organism>
<feature type="active site" description="Nucleophile" evidence="4">
    <location>
        <position position="79"/>
    </location>
</feature>
<comment type="function">
    <text evidence="5">Lipolytic acyl hydrolase (LAH).</text>
</comment>
<feature type="short sequence motif" description="GXGXXG" evidence="4">
    <location>
        <begin position="40"/>
        <end position="45"/>
    </location>
</feature>
<evidence type="ECO:0000259" key="7">
    <source>
        <dbReference type="PROSITE" id="PS51635"/>
    </source>
</evidence>
<feature type="short sequence motif" description="GXSXG" evidence="4">
    <location>
        <begin position="77"/>
        <end position="81"/>
    </location>
</feature>
<comment type="similarity">
    <text evidence="1 5">Belongs to the patatin family.</text>
</comment>
<proteinExistence type="inferred from homology"/>
<feature type="chain" id="PRO_5010321027" description="Patatin" evidence="6">
    <location>
        <begin position="19"/>
        <end position="415"/>
    </location>
</feature>
<keyword evidence="2 4" id="KW-0442">Lipid degradation</keyword>
<dbReference type="KEGG" id="vra:106773858"/>
<sequence length="415" mass="45757">MALLVFFVLVFAGQLIGGFSTQRLPPSENGNIITILSIDGGGIKGILPATVLHHLDTTLKTKDPNADLAHYFDVIGGTSTGGIMAAMLAAPSSHDPNRAAFTPGQIVDFYKQNGPHIFNASTGTLFGPQFDGEFLHYITRKVLKNTRLSQTLTNVVIPSFDIKTQKPVIFSSYKLGNAPYLNALLSDIALSTSAAPIILPPYYFENEGVEFNMIDGAVEAGNPTQVTISEVLQHNSYPKILVLSVGTGVEKVTETYTAQETAHWPGACWVFPLIAFRGRGSAAMDEYHVQSFFNGSQPSSQPSYQYLRIEEHDLNPAFANLVNVTPESMQGLEDTGKQLLHENVLKLNFDTFDLYKLNLKNYEALDRIADILVGERQSRLERKSMEKRGRPLLENLRVFSEKTEASVTLLKNLFI</sequence>
<keyword evidence="4 5" id="KW-0378">Hydrolase</keyword>
<dbReference type="EC" id="3.1.1.-" evidence="5"/>
<name>A0A1S3VD16_VIGRR</name>
<evidence type="ECO:0000256" key="4">
    <source>
        <dbReference type="PROSITE-ProRule" id="PRU01161"/>
    </source>
</evidence>
<dbReference type="PANTHER" id="PTHR32176:SF33">
    <property type="entry name" value="PATATIN"/>
    <property type="match status" value="1"/>
</dbReference>
<feature type="active site" description="Proton acceptor" evidence="4">
    <location>
        <position position="215"/>
    </location>
</feature>
<comment type="domain">
    <text evidence="5">The nitrogen atoms of the two glycine residues in the GGXR motif define the oxyanion hole, and stabilize the oxyanion that forms during the nucleophilic attack by the catalytic serine during substrate cleavage.</text>
</comment>
<evidence type="ECO:0000256" key="2">
    <source>
        <dbReference type="ARBA" id="ARBA00022963"/>
    </source>
</evidence>
<dbReference type="Pfam" id="PF01734">
    <property type="entry name" value="Patatin"/>
    <property type="match status" value="1"/>
</dbReference>
<accession>A0A1S3VD16</accession>
<dbReference type="GO" id="GO:0016042">
    <property type="term" value="P:lipid catabolic process"/>
    <property type="evidence" value="ECO:0007669"/>
    <property type="project" value="UniProtKB-UniRule"/>
</dbReference>
<evidence type="ECO:0000256" key="6">
    <source>
        <dbReference type="SAM" id="SignalP"/>
    </source>
</evidence>
<evidence type="ECO:0000256" key="5">
    <source>
        <dbReference type="RuleBase" id="RU361262"/>
    </source>
</evidence>
<gene>
    <name evidence="9" type="primary">LOC106773858</name>
</gene>
<dbReference type="PROSITE" id="PS51635">
    <property type="entry name" value="PNPLA"/>
    <property type="match status" value="1"/>
</dbReference>
<dbReference type="SUPFAM" id="SSF52151">
    <property type="entry name" value="FabD/lysophospholipase-like"/>
    <property type="match status" value="1"/>
</dbReference>
<dbReference type="Proteomes" id="UP000087766">
    <property type="component" value="Chromosome 9"/>
</dbReference>
<dbReference type="GeneID" id="106773858"/>
<dbReference type="Gene3D" id="3.40.1090.10">
    <property type="entry name" value="Cytosolic phospholipase A2 catalytic domain"/>
    <property type="match status" value="1"/>
</dbReference>
<reference evidence="8" key="1">
    <citation type="journal article" date="2014" name="Nat. Commun.">
        <title>Genome sequence of mungbean and insights into evolution within Vigna species.</title>
        <authorList>
            <person name="Kang Y.J."/>
            <person name="Kim S.K."/>
            <person name="Kim M.Y."/>
            <person name="Lestari P."/>
            <person name="Kim K.H."/>
            <person name="Ha B.K."/>
            <person name="Jun T.H."/>
            <person name="Hwang W.J."/>
            <person name="Lee T."/>
            <person name="Lee J."/>
            <person name="Shim S."/>
            <person name="Yoon M.Y."/>
            <person name="Jang Y.E."/>
            <person name="Han K.S."/>
            <person name="Taeprayoon P."/>
            <person name="Yoon N."/>
            <person name="Somta P."/>
            <person name="Tanya P."/>
            <person name="Kim K.S."/>
            <person name="Gwag J.G."/>
            <person name="Moon J.K."/>
            <person name="Lee Y.H."/>
            <person name="Park B.S."/>
            <person name="Bombarely A."/>
            <person name="Doyle J.J."/>
            <person name="Jackson S.A."/>
            <person name="Schafleitner R."/>
            <person name="Srinives P."/>
            <person name="Varshney R.K."/>
            <person name="Lee S.H."/>
        </authorList>
    </citation>
    <scope>NUCLEOTIDE SEQUENCE [LARGE SCALE GENOMIC DNA]</scope>
    <source>
        <strain evidence="8">cv. VC1973A</strain>
    </source>
</reference>
<protein>
    <recommendedName>
        <fullName evidence="5">Patatin</fullName>
        <ecNumber evidence="5">3.1.1.-</ecNumber>
    </recommendedName>
</protein>